<dbReference type="AlphaFoldDB" id="B8HS32"/>
<dbReference type="eggNOG" id="COG1520">
    <property type="taxonomic scope" value="Bacteria"/>
</dbReference>
<dbReference type="KEGG" id="cyn:Cyan7425_0297"/>
<feature type="compositionally biased region" description="Polar residues" evidence="1">
    <location>
        <begin position="58"/>
        <end position="73"/>
    </location>
</feature>
<dbReference type="PANTHER" id="PTHR35580:SF1">
    <property type="entry name" value="PHYTASE-LIKE DOMAIN-CONTAINING PROTEIN"/>
    <property type="match status" value="1"/>
</dbReference>
<dbReference type="HOGENOM" id="CLU_035227_1_1_3"/>
<dbReference type="SUPFAM" id="SSF63829">
    <property type="entry name" value="Calcium-dependent phosphotriesterase"/>
    <property type="match status" value="1"/>
</dbReference>
<dbReference type="PANTHER" id="PTHR35580">
    <property type="entry name" value="CELL SURFACE GLYCOPROTEIN (S-LAYER PROTEIN)-LIKE PROTEIN"/>
    <property type="match status" value="1"/>
</dbReference>
<dbReference type="Gene3D" id="2.80.10.50">
    <property type="match status" value="2"/>
</dbReference>
<organism evidence="2">
    <name type="scientific">Cyanothece sp. (strain PCC 7425 / ATCC 29141)</name>
    <dbReference type="NCBI Taxonomy" id="395961"/>
    <lineage>
        <taxon>Bacteria</taxon>
        <taxon>Bacillati</taxon>
        <taxon>Cyanobacteriota</taxon>
        <taxon>Cyanophyceae</taxon>
        <taxon>Gomontiellales</taxon>
        <taxon>Cyanothecaceae</taxon>
        <taxon>Cyanothece</taxon>
    </lineage>
</organism>
<dbReference type="InterPro" id="IPR052918">
    <property type="entry name" value="Motility_Chemotaxis_Reg"/>
</dbReference>
<evidence type="ECO:0000313" key="2">
    <source>
        <dbReference type="EMBL" id="ACL42691.1"/>
    </source>
</evidence>
<dbReference type="EMBL" id="CP001344">
    <property type="protein sequence ID" value="ACL42691.1"/>
    <property type="molecule type" value="Genomic_DNA"/>
</dbReference>
<reference evidence="2" key="1">
    <citation type="submission" date="2009-01" db="EMBL/GenBank/DDBJ databases">
        <title>Complete sequence of chromosome Cyanothece sp. PCC 7425.</title>
        <authorList>
            <consortium name="US DOE Joint Genome Institute"/>
            <person name="Lucas S."/>
            <person name="Copeland A."/>
            <person name="Lapidus A."/>
            <person name="Glavina del Rio T."/>
            <person name="Dalin E."/>
            <person name="Tice H."/>
            <person name="Bruce D."/>
            <person name="Goodwin L."/>
            <person name="Pitluck S."/>
            <person name="Sims D."/>
            <person name="Meineke L."/>
            <person name="Brettin T."/>
            <person name="Detter J.C."/>
            <person name="Han C."/>
            <person name="Larimer F."/>
            <person name="Land M."/>
            <person name="Hauser L."/>
            <person name="Kyrpides N."/>
            <person name="Ovchinnikova G."/>
            <person name="Liberton M."/>
            <person name="Stoeckel J."/>
            <person name="Banerjee A."/>
            <person name="Singh A."/>
            <person name="Page L."/>
            <person name="Sato H."/>
            <person name="Zhao L."/>
            <person name="Sherman L."/>
            <person name="Pakrasi H."/>
            <person name="Richardson P."/>
        </authorList>
    </citation>
    <scope>NUCLEOTIDE SEQUENCE</scope>
    <source>
        <strain evidence="2">PCC 7425</strain>
    </source>
</reference>
<evidence type="ECO:0000256" key="1">
    <source>
        <dbReference type="SAM" id="MobiDB-lite"/>
    </source>
</evidence>
<dbReference type="STRING" id="395961.Cyan7425_0297"/>
<gene>
    <name evidence="2" type="ordered locus">Cyan7425_0297</name>
</gene>
<dbReference type="Pfam" id="PF06739">
    <property type="entry name" value="SBBP"/>
    <property type="match status" value="7"/>
</dbReference>
<feature type="region of interest" description="Disordered" evidence="1">
    <location>
        <begin position="50"/>
        <end position="87"/>
    </location>
</feature>
<name>B8HS32_CYAP4</name>
<protein>
    <submittedName>
        <fullName evidence="2">Hemolysin-type calcium-binding region</fullName>
    </submittedName>
</protein>
<dbReference type="InterPro" id="IPR010620">
    <property type="entry name" value="SBBP_repeat"/>
</dbReference>
<accession>B8HS32</accession>
<proteinExistence type="predicted"/>
<dbReference type="OrthoDB" id="436945at2"/>
<sequence length="472" mass="49307">MVKILNFTNRGNVGIRLLLVSMTTLPIYSSQDFSGRTATVVQAQVPLPAQLNPAPDPASNTAGFQPKSSTGVTTRIEEKRLATSTNESANGVATDKYGNIYIAGYTYGGLNGNNKGGSDAFVAKYNSAGNLLWTRQLGTPANDSATGVVSDKYGNVYITGFTSGNLLGTNKGGSDAFVAKYNSGGNLLWRRQLGTSADDAAYEVTSDPYGLVYITGKTNGNLNGTNQGDSDAFVAKYNSGGTLLWARQLGTAAYDSANGVVADKYGLIYMTGSTTGALSGINKGTYDAFVAKYNSAGTLLWTKQLGTSAIDIAYGVASDPNGLIYIAGNTYGHLNGTNKGGIDVFVAKYNSGGTRLWTQQLGTSASDFASGIASDPNGLIYIAGNTYGHLNGTNKGGSDAFVTKYDSGGTRLWTRQLGTPAYDAAYGVTSDPYGLVYITGSTFGNLASTNQGSSDTFVTKYNSGGTRLWTKQ</sequence>